<feature type="compositionally biased region" description="Basic and acidic residues" evidence="1">
    <location>
        <begin position="68"/>
        <end position="80"/>
    </location>
</feature>
<feature type="region of interest" description="Disordered" evidence="1">
    <location>
        <begin position="20"/>
        <end position="80"/>
    </location>
</feature>
<proteinExistence type="predicted"/>
<dbReference type="PANTHER" id="PTHR42100:SF1">
    <property type="entry name" value="OXIDOREDUCTASE 178 KDA SUBUNIT, PUTATIVE (AFU_ORTHOLOGUE AFUA_8G04320)-RELATED"/>
    <property type="match status" value="1"/>
</dbReference>
<comment type="caution">
    <text evidence="2">The sequence shown here is derived from an EMBL/GenBank/DDBJ whole genome shotgun (WGS) entry which is preliminary data.</text>
</comment>
<dbReference type="PANTHER" id="PTHR42100">
    <property type="entry name" value="OXIDOREDUCTASE 178 KDA SUBUNIT, PUTATIVE (AFU_ORTHOLOGUE AFUA_8G04320)-RELATED"/>
    <property type="match status" value="1"/>
</dbReference>
<evidence type="ECO:0000256" key="1">
    <source>
        <dbReference type="SAM" id="MobiDB-lite"/>
    </source>
</evidence>
<dbReference type="GO" id="GO:0005739">
    <property type="term" value="C:mitochondrion"/>
    <property type="evidence" value="ECO:0007669"/>
    <property type="project" value="InterPro"/>
</dbReference>
<dbReference type="EMBL" id="CAJPDT010000024">
    <property type="protein sequence ID" value="CAF9920136.1"/>
    <property type="molecule type" value="Genomic_DNA"/>
</dbReference>
<dbReference type="OrthoDB" id="2120038at2759"/>
<protein>
    <submittedName>
        <fullName evidence="2">Uncharacterized protein</fullName>
    </submittedName>
</protein>
<organism evidence="2 3">
    <name type="scientific">Imshaugia aleurites</name>
    <dbReference type="NCBI Taxonomy" id="172621"/>
    <lineage>
        <taxon>Eukaryota</taxon>
        <taxon>Fungi</taxon>
        <taxon>Dikarya</taxon>
        <taxon>Ascomycota</taxon>
        <taxon>Pezizomycotina</taxon>
        <taxon>Lecanoromycetes</taxon>
        <taxon>OSLEUM clade</taxon>
        <taxon>Lecanoromycetidae</taxon>
        <taxon>Lecanorales</taxon>
        <taxon>Lecanorineae</taxon>
        <taxon>Parmeliaceae</taxon>
        <taxon>Imshaugia</taxon>
    </lineage>
</organism>
<dbReference type="Proteomes" id="UP000664534">
    <property type="component" value="Unassembled WGS sequence"/>
</dbReference>
<keyword evidence="3" id="KW-1185">Reference proteome</keyword>
<name>A0A8H3FFV8_9LECA</name>
<dbReference type="AlphaFoldDB" id="A0A8H3FFV8"/>
<evidence type="ECO:0000313" key="3">
    <source>
        <dbReference type="Proteomes" id="UP000664534"/>
    </source>
</evidence>
<dbReference type="InterPro" id="IPR034444">
    <property type="entry name" value="Nuo17.8"/>
</dbReference>
<reference evidence="2" key="1">
    <citation type="submission" date="2021-03" db="EMBL/GenBank/DDBJ databases">
        <authorList>
            <person name="Tagirdzhanova G."/>
        </authorList>
    </citation>
    <scope>NUCLEOTIDE SEQUENCE</scope>
</reference>
<gene>
    <name evidence="2" type="ORF">IMSHALPRED_004824</name>
</gene>
<sequence length="252" mass="28173">MLQTRRGALRLAQRPYRLHWRGYADTKPPDPTSSVRQPDNKPVTEPIGGGDSSGTDSVHAASAGGYEPTHHASHPEPHNESLGRGFYASIAALALSFAFYKYSRSSSSDPSTKGDPSKQPLLTRAMAYYNYWQDEYARRNTMHTKMVEQAGADRNLFQSSPWTHHIDLKFPEVFNTGSPYNIPAGHSADLGALKAHYEKKNVEAEEKRMARLKQMAGDSEILKQRREAEAALLADKKPQTVLQRLGLQRPEQ</sequence>
<evidence type="ECO:0000313" key="2">
    <source>
        <dbReference type="EMBL" id="CAF9920136.1"/>
    </source>
</evidence>
<accession>A0A8H3FFV8</accession>